<dbReference type="NCBIfam" id="TIGR01446">
    <property type="entry name" value="DnaD_dom"/>
    <property type="match status" value="1"/>
</dbReference>
<dbReference type="Gene3D" id="1.10.10.630">
    <property type="entry name" value="DnaD domain-like"/>
    <property type="match status" value="1"/>
</dbReference>
<feature type="compositionally biased region" description="Basic and acidic residues" evidence="2">
    <location>
        <begin position="225"/>
        <end position="241"/>
    </location>
</feature>
<dbReference type="EMBL" id="JARQAI010000054">
    <property type="protein sequence ID" value="MDT2738290.1"/>
    <property type="molecule type" value="Genomic_DNA"/>
</dbReference>
<dbReference type="InterPro" id="IPR006343">
    <property type="entry name" value="DnaB/C_C"/>
</dbReference>
<evidence type="ECO:0000259" key="3">
    <source>
        <dbReference type="Pfam" id="PF07261"/>
    </source>
</evidence>
<dbReference type="Proteomes" id="UP001180842">
    <property type="component" value="Unassembled WGS sequence"/>
</dbReference>
<feature type="region of interest" description="Disordered" evidence="2">
    <location>
        <begin position="225"/>
        <end position="253"/>
    </location>
</feature>
<dbReference type="InterPro" id="IPR034829">
    <property type="entry name" value="DnaD-like_sf"/>
</dbReference>
<feature type="compositionally biased region" description="Polar residues" evidence="2">
    <location>
        <begin position="242"/>
        <end position="253"/>
    </location>
</feature>
<name>A0AAE4KXT6_9ENTE</name>
<dbReference type="Pfam" id="PF07261">
    <property type="entry name" value="DnaB_2"/>
    <property type="match status" value="1"/>
</dbReference>
<sequence>MRQINMIRQIRGFYDRQLSNPLSSGQIALWHALLHINNTCSWIEWFTAANLTLEALCGLSRQGISKARNVLKQEGLIDFKSNGTKATSYKLNILYQESTTSNSVQTGLQSSVQDSIQTGLQSSVQDSSTLNKQNKTKLNETKNMLAARAKIQQVYQEKIRPMDSPQNIDRVQSFLEEDVALEVILCAINVSARDGGRSATYVVRKLNDWKKRGVKTIDDAQKADEAWKEEFSNKRNGKKLENTGSSEYDNLGW</sequence>
<dbReference type="PANTHER" id="PTHR37293">
    <property type="entry name" value="PHAGE REPLICATION PROTEIN-RELATED"/>
    <property type="match status" value="1"/>
</dbReference>
<organism evidence="4 5">
    <name type="scientific">Enterococcus pseudoavium</name>
    <dbReference type="NCBI Taxonomy" id="44007"/>
    <lineage>
        <taxon>Bacteria</taxon>
        <taxon>Bacillati</taxon>
        <taxon>Bacillota</taxon>
        <taxon>Bacilli</taxon>
        <taxon>Lactobacillales</taxon>
        <taxon>Enterococcaceae</taxon>
        <taxon>Enterococcus</taxon>
    </lineage>
</organism>
<dbReference type="RefSeq" id="WP_311797649.1">
    <property type="nucleotide sequence ID" value="NZ_JARQAI010000054.1"/>
</dbReference>
<evidence type="ECO:0000256" key="1">
    <source>
        <dbReference type="ARBA" id="ARBA00093462"/>
    </source>
</evidence>
<dbReference type="InterPro" id="IPR053162">
    <property type="entry name" value="DnaD"/>
</dbReference>
<comment type="similarity">
    <text evidence="1">Belongs to the DnaB/DnaD family.</text>
</comment>
<comment type="caution">
    <text evidence="4">The sequence shown here is derived from an EMBL/GenBank/DDBJ whole genome shotgun (WGS) entry which is preliminary data.</text>
</comment>
<evidence type="ECO:0000313" key="5">
    <source>
        <dbReference type="Proteomes" id="UP001180842"/>
    </source>
</evidence>
<dbReference type="PANTHER" id="PTHR37293:SF5">
    <property type="entry name" value="DNA REPLICATION PROTEIN"/>
    <property type="match status" value="1"/>
</dbReference>
<protein>
    <submittedName>
        <fullName evidence="4">DnaD domain protein</fullName>
    </submittedName>
</protein>
<dbReference type="SUPFAM" id="SSF158499">
    <property type="entry name" value="DnaD domain-like"/>
    <property type="match status" value="1"/>
</dbReference>
<reference evidence="4" key="1">
    <citation type="submission" date="2023-03" db="EMBL/GenBank/DDBJ databases">
        <authorList>
            <person name="Shen W."/>
            <person name="Cai J."/>
        </authorList>
    </citation>
    <scope>NUCLEOTIDE SEQUENCE</scope>
    <source>
        <strain evidence="4">P69-2</strain>
    </source>
</reference>
<evidence type="ECO:0000256" key="2">
    <source>
        <dbReference type="SAM" id="MobiDB-lite"/>
    </source>
</evidence>
<dbReference type="AlphaFoldDB" id="A0AAE4KXT6"/>
<gene>
    <name evidence="4" type="ORF">P7H00_14385</name>
</gene>
<feature type="domain" description="DnaB/C C-terminal" evidence="3">
    <location>
        <begin position="154"/>
        <end position="223"/>
    </location>
</feature>
<accession>A0AAE4KXT6</accession>
<evidence type="ECO:0000313" key="4">
    <source>
        <dbReference type="EMBL" id="MDT2738290.1"/>
    </source>
</evidence>
<proteinExistence type="inferred from homology"/>